<dbReference type="EMBL" id="JAOQJE010000006">
    <property type="protein sequence ID" value="MCU6789068.1"/>
    <property type="molecule type" value="Genomic_DNA"/>
</dbReference>
<gene>
    <name evidence="1" type="ORF">OCV66_08165</name>
</gene>
<organism evidence="1 2">
    <name type="scientific">Agathobaculum ammoniilyticum</name>
    <dbReference type="NCBI Taxonomy" id="2981778"/>
    <lineage>
        <taxon>Bacteria</taxon>
        <taxon>Bacillati</taxon>
        <taxon>Bacillota</taxon>
        <taxon>Clostridia</taxon>
        <taxon>Eubacteriales</taxon>
        <taxon>Butyricicoccaceae</taxon>
        <taxon>Agathobaculum</taxon>
    </lineage>
</organism>
<accession>A0ABT2U396</accession>
<name>A0ABT2U396_9FIRM</name>
<reference evidence="1 2" key="1">
    <citation type="journal article" date="2021" name="ISME Commun">
        <title>Automated analysis of genomic sequences facilitates high-throughput and comprehensive description of bacteria.</title>
        <authorList>
            <person name="Hitch T.C.A."/>
        </authorList>
    </citation>
    <scope>NUCLEOTIDE SEQUENCE [LARGE SCALE GENOMIC DNA]</scope>
    <source>
        <strain evidence="1 2">Sanger_34</strain>
    </source>
</reference>
<sequence length="91" mass="10727">MRTGLTKQEKTTEIYFDEKDPTIFIRTHNTDLKNRLTAYNRKHPAVCKLTDVDPDTGCKEFEIEKGRFSFRLTAPYREERRRTASEAAKNE</sequence>
<evidence type="ECO:0000313" key="2">
    <source>
        <dbReference type="Proteomes" id="UP001652397"/>
    </source>
</evidence>
<protein>
    <recommendedName>
        <fullName evidence="3">Molecular chaperone</fullName>
    </recommendedName>
</protein>
<dbReference type="Proteomes" id="UP001652397">
    <property type="component" value="Unassembled WGS sequence"/>
</dbReference>
<dbReference type="RefSeq" id="WP_147574128.1">
    <property type="nucleotide sequence ID" value="NZ_JAOQJE010000006.1"/>
</dbReference>
<keyword evidence="2" id="KW-1185">Reference proteome</keyword>
<evidence type="ECO:0008006" key="3">
    <source>
        <dbReference type="Google" id="ProtNLM"/>
    </source>
</evidence>
<proteinExistence type="predicted"/>
<evidence type="ECO:0000313" key="1">
    <source>
        <dbReference type="EMBL" id="MCU6789068.1"/>
    </source>
</evidence>
<comment type="caution">
    <text evidence="1">The sequence shown here is derived from an EMBL/GenBank/DDBJ whole genome shotgun (WGS) entry which is preliminary data.</text>
</comment>